<dbReference type="Pfam" id="PF13298">
    <property type="entry name" value="LigD_N"/>
    <property type="match status" value="1"/>
</dbReference>
<protein>
    <submittedName>
        <fullName evidence="2">3'-phosphoesterase</fullName>
    </submittedName>
</protein>
<dbReference type="GeneID" id="59148402"/>
<gene>
    <name evidence="2" type="ORF">IG193_00860</name>
</gene>
<dbReference type="Proteomes" id="UP000594121">
    <property type="component" value="Chromosome"/>
</dbReference>
<dbReference type="InterPro" id="IPR014144">
    <property type="entry name" value="LigD_PE_domain"/>
</dbReference>
<feature type="domain" description="DNA ligase D 3'-phosphoesterase" evidence="1">
    <location>
        <begin position="9"/>
        <end position="110"/>
    </location>
</feature>
<reference evidence="2 3" key="1">
    <citation type="submission" date="2020-10" db="EMBL/GenBank/DDBJ databases">
        <title>Thermofilum lucidum 3507LT sp. nov. a novel member of Thermofilaceae family isolated from Chile hot spring, and proposal of description order Thermofilales.</title>
        <authorList>
            <person name="Zayulina K.S."/>
            <person name="Elcheninov A.G."/>
            <person name="Toshchakov S.V."/>
            <person name="Kublanov I.V."/>
        </authorList>
    </citation>
    <scope>NUCLEOTIDE SEQUENCE [LARGE SCALE GENOMIC DNA]</scope>
    <source>
        <strain evidence="2 3">3507LT</strain>
    </source>
</reference>
<dbReference type="EMBL" id="CP062310">
    <property type="protein sequence ID" value="QOJ79049.1"/>
    <property type="molecule type" value="Genomic_DNA"/>
</dbReference>
<dbReference type="KEGG" id="thel:IG193_00860"/>
<dbReference type="PANTHER" id="PTHR39465:SF1">
    <property type="entry name" value="DNA LIGASE D 3'-PHOSPHOESTERASE DOMAIN-CONTAINING PROTEIN"/>
    <property type="match status" value="1"/>
</dbReference>
<evidence type="ECO:0000313" key="2">
    <source>
        <dbReference type="EMBL" id="QOJ79049.1"/>
    </source>
</evidence>
<evidence type="ECO:0000313" key="3">
    <source>
        <dbReference type="Proteomes" id="UP000594121"/>
    </source>
</evidence>
<dbReference type="AlphaFoldDB" id="A0A7L9FH23"/>
<sequence>MPRLKFVVHEHDARRAGLHYDLRLEMGGVLKDWAFRKQPPLEIGVKRYGVQQEDHDLMWLDFEGEIKEGYGAGTMRVWDRGEYEILESTGDKLVLRFYGSRLKGTYVLLRFKEGWLFFKTRA</sequence>
<keyword evidence="3" id="KW-1185">Reference proteome</keyword>
<dbReference type="InParanoid" id="A0A7L9FH23"/>
<accession>A0A7L9FH23</accession>
<organism evidence="2 3">
    <name type="scientific">Infirmifilum lucidum</name>
    <dbReference type="NCBI Taxonomy" id="2776706"/>
    <lineage>
        <taxon>Archaea</taxon>
        <taxon>Thermoproteota</taxon>
        <taxon>Thermoprotei</taxon>
        <taxon>Thermofilales</taxon>
        <taxon>Thermofilaceae</taxon>
        <taxon>Infirmifilum</taxon>
    </lineage>
</organism>
<dbReference type="RefSeq" id="WP_192819021.1">
    <property type="nucleotide sequence ID" value="NZ_CP062310.1"/>
</dbReference>
<proteinExistence type="predicted"/>
<dbReference type="PANTHER" id="PTHR39465">
    <property type="entry name" value="DNA LIGASE D, 3'-PHOSPHOESTERASE DOMAIN"/>
    <property type="match status" value="1"/>
</dbReference>
<name>A0A7L9FH23_9CREN</name>
<evidence type="ECO:0000259" key="1">
    <source>
        <dbReference type="Pfam" id="PF13298"/>
    </source>
</evidence>